<organism evidence="2 3">
    <name type="scientific">Nostocoides japonicum T1-X7</name>
    <dbReference type="NCBI Taxonomy" id="1194083"/>
    <lineage>
        <taxon>Bacteria</taxon>
        <taxon>Bacillati</taxon>
        <taxon>Actinomycetota</taxon>
        <taxon>Actinomycetes</taxon>
        <taxon>Micrococcales</taxon>
        <taxon>Intrasporangiaceae</taxon>
        <taxon>Nostocoides</taxon>
    </lineage>
</organism>
<protein>
    <submittedName>
        <fullName evidence="2">Cysteine desulfurase family protein</fullName>
        <ecNumber evidence="2">2.8.1.7</ecNumber>
    </submittedName>
</protein>
<keyword evidence="2" id="KW-0808">Transferase</keyword>
<keyword evidence="3" id="KW-1185">Reference proteome</keyword>
<evidence type="ECO:0000313" key="2">
    <source>
        <dbReference type="EMBL" id="CCH79587.1"/>
    </source>
</evidence>
<dbReference type="PANTHER" id="PTHR43586:SF21">
    <property type="entry name" value="PYRIDOXAL PHOSPHATE (PLP)-DEPENDENT ASPARTATE AMINOTRANSFERASE SUPERFAMILY"/>
    <property type="match status" value="1"/>
</dbReference>
<reference evidence="2 3" key="1">
    <citation type="journal article" date="2013" name="ISME J.">
        <title>A metabolic model for members of the genus Tetrasphaera involved in enhanced biological phosphorus removal.</title>
        <authorList>
            <person name="Kristiansen R."/>
            <person name="Nguyen H.T.T."/>
            <person name="Saunders A.M."/>
            <person name="Nielsen J.L."/>
            <person name="Wimmer R."/>
            <person name="Le V.Q."/>
            <person name="McIlroy S.J."/>
            <person name="Petrovski S."/>
            <person name="Seviour R.J."/>
            <person name="Calteau A."/>
            <person name="Nielsen K.L."/>
            <person name="Nielsen P.H."/>
        </authorList>
    </citation>
    <scope>NUCLEOTIDE SEQUENCE [LARGE SCALE GENOMIC DNA]</scope>
    <source>
        <strain evidence="2 3">T1-X7</strain>
    </source>
</reference>
<dbReference type="InterPro" id="IPR015422">
    <property type="entry name" value="PyrdxlP-dep_Trfase_small"/>
</dbReference>
<dbReference type="Gene3D" id="3.90.1150.10">
    <property type="entry name" value="Aspartate Aminotransferase, domain 1"/>
    <property type="match status" value="1"/>
</dbReference>
<evidence type="ECO:0000313" key="3">
    <source>
        <dbReference type="Proteomes" id="UP000035721"/>
    </source>
</evidence>
<dbReference type="PANTHER" id="PTHR43586">
    <property type="entry name" value="CYSTEINE DESULFURASE"/>
    <property type="match status" value="1"/>
</dbReference>
<dbReference type="SUPFAM" id="SSF53383">
    <property type="entry name" value="PLP-dependent transferases"/>
    <property type="match status" value="1"/>
</dbReference>
<sequence>MTTIGSRQAAYDIDRIRAQVPALADGTAYFDGPGGSQTPEPVARAIYETLTAPLANRGLATAAERNAEQTVLEARSAVADLLGATPGGVFFGRSMTHNTFELSRALAKTWESGDEIVVSSLDHDANVRPWVIAAAARGVTVRFAELDPLTGELDPAAVEQVLGPRTRLVAVTAASNLIGTMPDVRAIADRVHAVGALLHVDGVHATAHVPIDVVALGADFFACSPYKFLGPHCGATWGRPEALERLAPDKLLPSTDALPERFELGTLPYELLAGTAAAVGFLADLIPPAAPAAPSSVAPASVGATAPVTPATGLTAPAGASRRERIVASMTALEAYEDALRRRLEQALFELPGATVHSRAARRTPTLLVTIDGVDLQALRAHLAARRINAPVGSFYAYEPARRLGLGAEGGMRFGLAPYTSEEDVDRLVGALQEYPPFRA</sequence>
<dbReference type="InterPro" id="IPR000192">
    <property type="entry name" value="Aminotrans_V_dom"/>
</dbReference>
<dbReference type="InterPro" id="IPR015424">
    <property type="entry name" value="PyrdxlP-dep_Trfase"/>
</dbReference>
<feature type="domain" description="Aminotransferase class V" evidence="1">
    <location>
        <begin position="329"/>
        <end position="428"/>
    </location>
</feature>
<dbReference type="InterPro" id="IPR015421">
    <property type="entry name" value="PyrdxlP-dep_Trfase_major"/>
</dbReference>
<dbReference type="GO" id="GO:0031071">
    <property type="term" value="F:cysteine desulfurase activity"/>
    <property type="evidence" value="ECO:0007669"/>
    <property type="project" value="UniProtKB-EC"/>
</dbReference>
<dbReference type="RefSeq" id="WP_083454323.1">
    <property type="nucleotide sequence ID" value="NZ_HF570958.1"/>
</dbReference>
<feature type="domain" description="Aminotransferase class V" evidence="1">
    <location>
        <begin position="29"/>
        <end position="282"/>
    </location>
</feature>
<proteinExistence type="predicted"/>
<accession>A0A077M3F0</accession>
<dbReference type="AlphaFoldDB" id="A0A077M3F0"/>
<evidence type="ECO:0000259" key="1">
    <source>
        <dbReference type="Pfam" id="PF00266"/>
    </source>
</evidence>
<dbReference type="Proteomes" id="UP000035721">
    <property type="component" value="Unassembled WGS sequence"/>
</dbReference>
<gene>
    <name evidence="2" type="ORF">BN12_50014</name>
</gene>
<dbReference type="STRING" id="1194083.BN12_50014"/>
<dbReference type="Gene3D" id="3.40.640.10">
    <property type="entry name" value="Type I PLP-dependent aspartate aminotransferase-like (Major domain)"/>
    <property type="match status" value="1"/>
</dbReference>
<name>A0A077M3F0_9MICO</name>
<dbReference type="EC" id="2.8.1.7" evidence="2"/>
<comment type="caution">
    <text evidence="2">The sequence shown here is derived from an EMBL/GenBank/DDBJ whole genome shotgun (WGS) entry which is preliminary data.</text>
</comment>
<dbReference type="Pfam" id="PF00266">
    <property type="entry name" value="Aminotran_5"/>
    <property type="match status" value="2"/>
</dbReference>
<dbReference type="EMBL" id="CAJB01000381">
    <property type="protein sequence ID" value="CCH79587.1"/>
    <property type="molecule type" value="Genomic_DNA"/>
</dbReference>